<organism evidence="1 2">
    <name type="scientific">Ceratitis capitata</name>
    <name type="common">Mediterranean fruit fly</name>
    <name type="synonym">Tephritis capitata</name>
    <dbReference type="NCBI Taxonomy" id="7213"/>
    <lineage>
        <taxon>Eukaryota</taxon>
        <taxon>Metazoa</taxon>
        <taxon>Ecdysozoa</taxon>
        <taxon>Arthropoda</taxon>
        <taxon>Hexapoda</taxon>
        <taxon>Insecta</taxon>
        <taxon>Pterygota</taxon>
        <taxon>Neoptera</taxon>
        <taxon>Endopterygota</taxon>
        <taxon>Diptera</taxon>
        <taxon>Brachycera</taxon>
        <taxon>Muscomorpha</taxon>
        <taxon>Tephritoidea</taxon>
        <taxon>Tephritidae</taxon>
        <taxon>Ceratitis</taxon>
        <taxon>Ceratitis</taxon>
    </lineage>
</organism>
<keyword evidence="2" id="KW-1185">Reference proteome</keyword>
<dbReference type="AlphaFoldDB" id="A0A811UYI7"/>
<dbReference type="EMBL" id="CAJHJT010000034">
    <property type="protein sequence ID" value="CAD7004279.1"/>
    <property type="molecule type" value="Genomic_DNA"/>
</dbReference>
<name>A0A811UYI7_CERCA</name>
<gene>
    <name evidence="1" type="ORF">CCAP1982_LOCUS12699</name>
</gene>
<evidence type="ECO:0000313" key="1">
    <source>
        <dbReference type="EMBL" id="CAD7004279.1"/>
    </source>
</evidence>
<reference evidence="1" key="1">
    <citation type="submission" date="2020-11" db="EMBL/GenBank/DDBJ databases">
        <authorList>
            <person name="Whitehead M."/>
        </authorList>
    </citation>
    <scope>NUCLEOTIDE SEQUENCE</scope>
    <source>
        <strain evidence="1">EGII</strain>
    </source>
</reference>
<evidence type="ECO:0000313" key="2">
    <source>
        <dbReference type="Proteomes" id="UP000606786"/>
    </source>
</evidence>
<dbReference type="Proteomes" id="UP000606786">
    <property type="component" value="Unassembled WGS sequence"/>
</dbReference>
<accession>A0A811UYI7</accession>
<proteinExistence type="predicted"/>
<protein>
    <submittedName>
        <fullName evidence="1">(Mediterranean fruit fly) hypothetical protein</fullName>
    </submittedName>
</protein>
<sequence>MSEKADKNTRGLTYTHTYSHGSNRENGITLFNVKDANVHQCAPATKIKEIANNSNKYGILACCMLHVASNVALPYQCHSLALRVAHYQQNTTQNPPQTSS</sequence>
<comment type="caution">
    <text evidence="1">The sequence shown here is derived from an EMBL/GenBank/DDBJ whole genome shotgun (WGS) entry which is preliminary data.</text>
</comment>